<dbReference type="KEGG" id="pmw:B2K_31210"/>
<feature type="domain" description="Glycosyl transferase family 1" evidence="2">
    <location>
        <begin position="267"/>
        <end position="372"/>
    </location>
</feature>
<evidence type="ECO:0000313" key="3">
    <source>
        <dbReference type="EMBL" id="AFH65126.1"/>
    </source>
</evidence>
<feature type="region of interest" description="Disordered" evidence="1">
    <location>
        <begin position="1"/>
        <end position="75"/>
    </location>
</feature>
<dbReference type="PANTHER" id="PTHR46656:SF3">
    <property type="entry name" value="PUTATIVE-RELATED"/>
    <property type="match status" value="1"/>
</dbReference>
<name>I0BRX9_9BACL</name>
<evidence type="ECO:0000256" key="1">
    <source>
        <dbReference type="SAM" id="MobiDB-lite"/>
    </source>
</evidence>
<dbReference type="Pfam" id="PF00534">
    <property type="entry name" value="Glycos_transf_1"/>
    <property type="match status" value="1"/>
</dbReference>
<dbReference type="Gene3D" id="3.40.50.2000">
    <property type="entry name" value="Glycogen Phosphorylase B"/>
    <property type="match status" value="1"/>
</dbReference>
<dbReference type="InterPro" id="IPR001296">
    <property type="entry name" value="Glyco_trans_1"/>
</dbReference>
<dbReference type="PATRIC" id="fig|997761.3.peg.6255"/>
<organism evidence="3 4">
    <name type="scientific">Paenibacillus mucilaginosus K02</name>
    <dbReference type="NCBI Taxonomy" id="997761"/>
    <lineage>
        <taxon>Bacteria</taxon>
        <taxon>Bacillati</taxon>
        <taxon>Bacillota</taxon>
        <taxon>Bacilli</taxon>
        <taxon>Bacillales</taxon>
        <taxon>Paenibacillaceae</taxon>
        <taxon>Paenibacillus</taxon>
    </lineage>
</organism>
<dbReference type="PANTHER" id="PTHR46656">
    <property type="entry name" value="PUTATIVE-RELATED"/>
    <property type="match status" value="1"/>
</dbReference>
<feature type="compositionally biased region" description="Basic residues" evidence="1">
    <location>
        <begin position="37"/>
        <end position="74"/>
    </location>
</feature>
<keyword evidence="3" id="KW-0808">Transferase</keyword>
<feature type="compositionally biased region" description="Basic residues" evidence="1">
    <location>
        <begin position="15"/>
        <end position="28"/>
    </location>
</feature>
<dbReference type="SUPFAM" id="SSF53756">
    <property type="entry name" value="UDP-Glycosyltransferase/glycogen phosphorylase"/>
    <property type="match status" value="1"/>
</dbReference>
<dbReference type="EMBL" id="CP003422">
    <property type="protein sequence ID" value="AFH65126.1"/>
    <property type="molecule type" value="Genomic_DNA"/>
</dbReference>
<proteinExistence type="predicted"/>
<dbReference type="OrthoDB" id="440232at2"/>
<protein>
    <submittedName>
        <fullName evidence="3">Glycosyl transferase family 1</fullName>
    </submittedName>
</protein>
<reference evidence="3 4" key="1">
    <citation type="submission" date="2013-06" db="EMBL/GenBank/DDBJ databases">
        <title>Complete genome sequence of Paenibacillus mucilaginosus K02.</title>
        <authorList>
            <person name="Xiao B."/>
            <person name="Sun L."/>
            <person name="Xiao L."/>
            <person name="Lian B."/>
        </authorList>
    </citation>
    <scope>NUCLEOTIDE SEQUENCE [LARGE SCALE GENOMIC DNA]</scope>
    <source>
        <strain evidence="3 4">K02</strain>
    </source>
</reference>
<sequence length="458" mass="51467">MKTLRRPLLHQDVKRPKRTRRRKRRLRRLPAAPKTRSTVRKNSRLRQAAVKRRRVKKPGSRRSPAKPRLLRRPAVRSTEAAAVRIPYTGAPGINLIGYNRAEMGLGEGCRLLALALESCGMPYGINNFERGNPSRMGDLSWAHREQEGHPYRVNLFHVNGDNMRYVREEFGDAFMKERYNIGYWAWELSELPDSWRDGFTGLQEIWTPTTFVRDVLARHTALPVRAMPYGIRIPGTFDRAALRARFGLPPASFLFLSMFDVFSTSLRKNPSGAIEAFRRAFPSGSSGAALVVKINNAEAKPEEARKLRTAVEGCPNILLLPERLTRQEVYGLLAACDSFVSLHRSEGFGLVLAEAMYLGKPVIATDWSGNTDFMNGENSIPVRFELQPVGQDAGPYTSAQVWAEPDLEHAADGMRRAAADLPWSTALGCRGQMTIRSRFSPEASGLAVRQRLQELSLL</sequence>
<gene>
    <name evidence="3" type="ORF">B2K_31210</name>
</gene>
<dbReference type="RefSeq" id="WP_014652557.1">
    <property type="nucleotide sequence ID" value="NC_017672.3"/>
</dbReference>
<dbReference type="Proteomes" id="UP000007392">
    <property type="component" value="Chromosome"/>
</dbReference>
<dbReference type="GO" id="GO:0016757">
    <property type="term" value="F:glycosyltransferase activity"/>
    <property type="evidence" value="ECO:0007669"/>
    <property type="project" value="InterPro"/>
</dbReference>
<dbReference type="AlphaFoldDB" id="I0BRX9"/>
<evidence type="ECO:0000313" key="4">
    <source>
        <dbReference type="Proteomes" id="UP000007392"/>
    </source>
</evidence>
<dbReference type="HOGENOM" id="CLU_036861_1_0_9"/>
<accession>I0BRX9</accession>
<evidence type="ECO:0000259" key="2">
    <source>
        <dbReference type="Pfam" id="PF00534"/>
    </source>
</evidence>